<dbReference type="OrthoDB" id="5983572at2759"/>
<evidence type="ECO:0000259" key="4">
    <source>
        <dbReference type="Pfam" id="PF25898"/>
    </source>
</evidence>
<evidence type="ECO:0000256" key="1">
    <source>
        <dbReference type="SAM" id="MobiDB-lite"/>
    </source>
</evidence>
<evidence type="ECO:0000259" key="5">
    <source>
        <dbReference type="Pfam" id="PF25899"/>
    </source>
</evidence>
<evidence type="ECO:0000313" key="7">
    <source>
        <dbReference type="EMBL" id="CAF3771996.1"/>
    </source>
</evidence>
<keyword evidence="2" id="KW-1133">Transmembrane helix</keyword>
<dbReference type="InterPro" id="IPR058831">
    <property type="entry name" value="LolA-like_dom_2nd"/>
</dbReference>
<evidence type="ECO:0000313" key="6">
    <source>
        <dbReference type="EMBL" id="CAF1000539.1"/>
    </source>
</evidence>
<dbReference type="PANTHER" id="PTHR36902">
    <property type="entry name" value="ENRICHED IN SURFACE-LABELED PROTEOME PROTEIN 9"/>
    <property type="match status" value="1"/>
</dbReference>
<sequence>MNSINILLILFFVTFFVVKGQQDDWNGDTLLCTPETSQGQVPPGVTFPRFPTKAQFALESVEITSTYGSTEHLIKQMMLEYFYDYEANSLVVLKNANGIIDVEFYYYNILKKSTYYRGSYCNVTNIEKYKITDGSSAIDIGNIPHLRPMEQFLLFRSDSPIEGNVYPKYLRGDTVRGISVDVWESCIVDKATHRTIRREWSFAKPTYPMPTGILTTAVPIQALINTTLMLNGTIRLIEVDEIYNVLSYKPGIIERADAFHPPPGVFCAGLGEENLFALNDKGIRWPERGFSVRVDATTSKQTQWQTFHLRMERTFRERKLIRYDYKPLGDDFESVIIDYGSRVKYIIDRQLGSCRIDNSTQFRPLDILRYPIEFFIKYEHLLIDEEPTEKRFQYNGLRPCRGNTIECIIVTTSVDNFPEIPATEESWTVTNVEWAWSQRNPGAIPDCQRPPCVAQFDYPVHLYLKLYRIAPEHEIGYETEDVQFDFYEFNHDVHEEEFDPSICYRSNDLDYLHLAFNLKVTKKDNIIENTQLDRHDLIEHVRRTAASVMDVRQLRISRLEVDHDEQDDIAYVMFTLLGKTPFNDNSNEPSVEDARAKLQTAIDKNEFKFNVTILNVSRHELTATPKSLSDSKQYISSHSRLNRKKTVKYTSGSIAGGILGGILVGMVLGIILLVGIKHLKHESLPATARLTSAITSPFHSRTHASTPSSTTNAKSETTA</sequence>
<proteinExistence type="predicted"/>
<reference evidence="6" key="1">
    <citation type="submission" date="2021-02" db="EMBL/GenBank/DDBJ databases">
        <authorList>
            <person name="Nowell W R."/>
        </authorList>
    </citation>
    <scope>NUCLEOTIDE SEQUENCE</scope>
</reference>
<feature type="chain" id="PRO_5036410158" evidence="3">
    <location>
        <begin position="21"/>
        <end position="719"/>
    </location>
</feature>
<dbReference type="EMBL" id="CAJOBC010003203">
    <property type="protein sequence ID" value="CAF3771996.1"/>
    <property type="molecule type" value="Genomic_DNA"/>
</dbReference>
<protein>
    <submittedName>
        <fullName evidence="6">Uncharacterized protein</fullName>
    </submittedName>
</protein>
<dbReference type="PANTHER" id="PTHR36902:SF1">
    <property type="entry name" value="ENRICHED IN SURFACE-LABELED PROTEOME PROTEIN 9"/>
    <property type="match status" value="1"/>
</dbReference>
<feature type="domain" description="LolA-like" evidence="4">
    <location>
        <begin position="262"/>
        <end position="504"/>
    </location>
</feature>
<evidence type="ECO:0000313" key="8">
    <source>
        <dbReference type="Proteomes" id="UP000663829"/>
    </source>
</evidence>
<feature type="signal peptide" evidence="3">
    <location>
        <begin position="1"/>
        <end position="20"/>
    </location>
</feature>
<evidence type="ECO:0000256" key="3">
    <source>
        <dbReference type="SAM" id="SignalP"/>
    </source>
</evidence>
<dbReference type="InterPro" id="IPR058265">
    <property type="entry name" value="DUF7959"/>
</dbReference>
<dbReference type="Proteomes" id="UP000681722">
    <property type="component" value="Unassembled WGS sequence"/>
</dbReference>
<dbReference type="EMBL" id="CAJNOQ010003203">
    <property type="protein sequence ID" value="CAF1000539.1"/>
    <property type="molecule type" value="Genomic_DNA"/>
</dbReference>
<comment type="caution">
    <text evidence="6">The sequence shown here is derived from an EMBL/GenBank/DDBJ whole genome shotgun (WGS) entry which is preliminary data.</text>
</comment>
<dbReference type="Proteomes" id="UP000663829">
    <property type="component" value="Unassembled WGS sequence"/>
</dbReference>
<keyword evidence="2" id="KW-0812">Transmembrane</keyword>
<dbReference type="AlphaFoldDB" id="A0A814GSN5"/>
<keyword evidence="2" id="KW-0472">Membrane</keyword>
<name>A0A814GSN5_9BILA</name>
<evidence type="ECO:0000256" key="2">
    <source>
        <dbReference type="SAM" id="Phobius"/>
    </source>
</evidence>
<dbReference type="Pfam" id="PF25898">
    <property type="entry name" value="LolA_2nd_metazoa"/>
    <property type="match status" value="1"/>
</dbReference>
<keyword evidence="8" id="KW-1185">Reference proteome</keyword>
<keyword evidence="3" id="KW-0732">Signal</keyword>
<dbReference type="Pfam" id="PF25899">
    <property type="entry name" value="DUF7959"/>
    <property type="match status" value="1"/>
</dbReference>
<accession>A0A814GSN5</accession>
<gene>
    <name evidence="6" type="ORF">GPM918_LOCUS13732</name>
    <name evidence="7" type="ORF">SRO942_LOCUS13732</name>
</gene>
<organism evidence="6 8">
    <name type="scientific">Didymodactylos carnosus</name>
    <dbReference type="NCBI Taxonomy" id="1234261"/>
    <lineage>
        <taxon>Eukaryota</taxon>
        <taxon>Metazoa</taxon>
        <taxon>Spiralia</taxon>
        <taxon>Gnathifera</taxon>
        <taxon>Rotifera</taxon>
        <taxon>Eurotatoria</taxon>
        <taxon>Bdelloidea</taxon>
        <taxon>Philodinida</taxon>
        <taxon>Philodinidae</taxon>
        <taxon>Didymodactylos</taxon>
    </lineage>
</organism>
<feature type="transmembrane region" description="Helical" evidence="2">
    <location>
        <begin position="654"/>
        <end position="676"/>
    </location>
</feature>
<feature type="domain" description="DUF7959" evidence="5">
    <location>
        <begin position="536"/>
        <end position="631"/>
    </location>
</feature>
<feature type="region of interest" description="Disordered" evidence="1">
    <location>
        <begin position="698"/>
        <end position="719"/>
    </location>
</feature>